<protein>
    <submittedName>
        <fullName evidence="5">FCD domain-containing protein</fullName>
    </submittedName>
</protein>
<name>A0ABN1H7T9_9ACTN</name>
<evidence type="ECO:0000256" key="3">
    <source>
        <dbReference type="ARBA" id="ARBA00023163"/>
    </source>
</evidence>
<feature type="domain" description="HTH gntR-type" evidence="4">
    <location>
        <begin position="29"/>
        <end position="99"/>
    </location>
</feature>
<dbReference type="SMART" id="SM00345">
    <property type="entry name" value="HTH_GNTR"/>
    <property type="match status" value="1"/>
</dbReference>
<evidence type="ECO:0000259" key="4">
    <source>
        <dbReference type="PROSITE" id="PS50949"/>
    </source>
</evidence>
<dbReference type="PROSITE" id="PS50949">
    <property type="entry name" value="HTH_GNTR"/>
    <property type="match status" value="1"/>
</dbReference>
<dbReference type="PANTHER" id="PTHR43537:SF5">
    <property type="entry name" value="UXU OPERON TRANSCRIPTIONAL REGULATOR"/>
    <property type="match status" value="1"/>
</dbReference>
<dbReference type="SUPFAM" id="SSF46785">
    <property type="entry name" value="Winged helix' DNA-binding domain"/>
    <property type="match status" value="1"/>
</dbReference>
<accession>A0ABN1H7T9</accession>
<dbReference type="Pfam" id="PF00392">
    <property type="entry name" value="GntR"/>
    <property type="match status" value="1"/>
</dbReference>
<evidence type="ECO:0000313" key="5">
    <source>
        <dbReference type="EMBL" id="GAA0632127.1"/>
    </source>
</evidence>
<dbReference type="InterPro" id="IPR036388">
    <property type="entry name" value="WH-like_DNA-bd_sf"/>
</dbReference>
<reference evidence="5 6" key="1">
    <citation type="journal article" date="2019" name="Int. J. Syst. Evol. Microbiol.">
        <title>The Global Catalogue of Microorganisms (GCM) 10K type strain sequencing project: providing services to taxonomists for standard genome sequencing and annotation.</title>
        <authorList>
            <consortium name="The Broad Institute Genomics Platform"/>
            <consortium name="The Broad Institute Genome Sequencing Center for Infectious Disease"/>
            <person name="Wu L."/>
            <person name="Ma J."/>
        </authorList>
    </citation>
    <scope>NUCLEOTIDE SEQUENCE [LARGE SCALE GENOMIC DNA]</scope>
    <source>
        <strain evidence="5 6">JCM 10671</strain>
    </source>
</reference>
<dbReference type="Gene3D" id="1.20.120.530">
    <property type="entry name" value="GntR ligand-binding domain-like"/>
    <property type="match status" value="1"/>
</dbReference>
<keyword evidence="2" id="KW-0238">DNA-binding</keyword>
<dbReference type="PRINTS" id="PR00035">
    <property type="entry name" value="HTHGNTR"/>
</dbReference>
<dbReference type="InterPro" id="IPR011711">
    <property type="entry name" value="GntR_C"/>
</dbReference>
<keyword evidence="6" id="KW-1185">Reference proteome</keyword>
<proteinExistence type="predicted"/>
<dbReference type="PANTHER" id="PTHR43537">
    <property type="entry name" value="TRANSCRIPTIONAL REGULATOR, GNTR FAMILY"/>
    <property type="match status" value="1"/>
</dbReference>
<dbReference type="Pfam" id="PF07729">
    <property type="entry name" value="FCD"/>
    <property type="match status" value="1"/>
</dbReference>
<evidence type="ECO:0000256" key="1">
    <source>
        <dbReference type="ARBA" id="ARBA00023015"/>
    </source>
</evidence>
<comment type="caution">
    <text evidence="5">The sequence shown here is derived from an EMBL/GenBank/DDBJ whole genome shotgun (WGS) entry which is preliminary data.</text>
</comment>
<dbReference type="SMART" id="SM00895">
    <property type="entry name" value="FCD"/>
    <property type="match status" value="1"/>
</dbReference>
<dbReference type="InterPro" id="IPR036390">
    <property type="entry name" value="WH_DNA-bd_sf"/>
</dbReference>
<sequence>MDLSPDGADAMHRWAPDARAAVFAPLDTLSRTELVAGRLADAIVLGLLADEEQLPSEADLAAQLAVSTVTVREALTVLRERGLVETRRGRGGGSFVKAPADPTAAELRERLARISLIELRDLFDHYAAVGGTAGRLAAERASAEDIERLERAADQLAAATDPGARRRAEGYFHLEIAAAAQSARLAREELALQSELGALLWAPFEGEAVQRRAAAQHREILAAIADGDGASARDLVEAHVRAAAERVTELRLNLLT</sequence>
<dbReference type="CDD" id="cd07377">
    <property type="entry name" value="WHTH_GntR"/>
    <property type="match status" value="1"/>
</dbReference>
<organism evidence="5 6">
    <name type="scientific">Sporichthya brevicatena</name>
    <dbReference type="NCBI Taxonomy" id="171442"/>
    <lineage>
        <taxon>Bacteria</taxon>
        <taxon>Bacillati</taxon>
        <taxon>Actinomycetota</taxon>
        <taxon>Actinomycetes</taxon>
        <taxon>Sporichthyales</taxon>
        <taxon>Sporichthyaceae</taxon>
        <taxon>Sporichthya</taxon>
    </lineage>
</organism>
<keyword evidence="1" id="KW-0805">Transcription regulation</keyword>
<dbReference type="Gene3D" id="1.10.10.10">
    <property type="entry name" value="Winged helix-like DNA-binding domain superfamily/Winged helix DNA-binding domain"/>
    <property type="match status" value="1"/>
</dbReference>
<dbReference type="SUPFAM" id="SSF48008">
    <property type="entry name" value="GntR ligand-binding domain-like"/>
    <property type="match status" value="1"/>
</dbReference>
<evidence type="ECO:0000256" key="2">
    <source>
        <dbReference type="ARBA" id="ARBA00023125"/>
    </source>
</evidence>
<dbReference type="InterPro" id="IPR000524">
    <property type="entry name" value="Tscrpt_reg_HTH_GntR"/>
</dbReference>
<keyword evidence="3" id="KW-0804">Transcription</keyword>
<dbReference type="EMBL" id="BAAAHE010000044">
    <property type="protein sequence ID" value="GAA0632127.1"/>
    <property type="molecule type" value="Genomic_DNA"/>
</dbReference>
<gene>
    <name evidence="5" type="ORF">GCM10009547_39930</name>
</gene>
<dbReference type="Proteomes" id="UP001500957">
    <property type="component" value="Unassembled WGS sequence"/>
</dbReference>
<evidence type="ECO:0000313" key="6">
    <source>
        <dbReference type="Proteomes" id="UP001500957"/>
    </source>
</evidence>
<dbReference type="InterPro" id="IPR008920">
    <property type="entry name" value="TF_FadR/GntR_C"/>
</dbReference>